<dbReference type="Proteomes" id="UP000229526">
    <property type="component" value="Unassembled WGS sequence"/>
</dbReference>
<evidence type="ECO:0000313" key="3">
    <source>
        <dbReference type="Proteomes" id="UP000229526"/>
    </source>
</evidence>
<protein>
    <recommendedName>
        <fullName evidence="4">DUF4878 domain-containing protein</fullName>
    </recommendedName>
</protein>
<proteinExistence type="predicted"/>
<sequence>MLGDNRPPIHEAGFWMAVSRPSFLKFLIAFAIVLGGAWLGYYLWSDNRANMAEVEEYERIMDEYTAVHRNDTYGGATPQETLDLFIAALEAGDPELATMYFLPDDNGSREEWRKVMQDTYDAGNFPLIVSELKKAVPEQNSIIGDSFYGFIVRDESGIVVVDISLIFNGKIWKIDSV</sequence>
<organism evidence="2 3">
    <name type="scientific">Candidatus Harrisonbacteria bacterium CG10_big_fil_rev_8_21_14_0_10_49_15</name>
    <dbReference type="NCBI Taxonomy" id="1974587"/>
    <lineage>
        <taxon>Bacteria</taxon>
        <taxon>Candidatus Harrisoniibacteriota</taxon>
    </lineage>
</organism>
<dbReference type="EMBL" id="PFBD01000030">
    <property type="protein sequence ID" value="PIR86627.1"/>
    <property type="molecule type" value="Genomic_DNA"/>
</dbReference>
<reference evidence="3" key="1">
    <citation type="submission" date="2017-09" db="EMBL/GenBank/DDBJ databases">
        <title>Depth-based differentiation of microbial function through sediment-hosted aquifers and enrichment of novel symbionts in the deep terrestrial subsurface.</title>
        <authorList>
            <person name="Probst A.J."/>
            <person name="Ladd B."/>
            <person name="Jarett J.K."/>
            <person name="Geller-Mcgrath D.E."/>
            <person name="Sieber C.M.K."/>
            <person name="Emerson J.B."/>
            <person name="Anantharaman K."/>
            <person name="Thomas B.C."/>
            <person name="Malmstrom R."/>
            <person name="Stieglmeier M."/>
            <person name="Klingl A."/>
            <person name="Woyke T."/>
            <person name="Ryan C.M."/>
            <person name="Banfield J.F."/>
        </authorList>
    </citation>
    <scope>NUCLEOTIDE SEQUENCE [LARGE SCALE GENOMIC DNA]</scope>
</reference>
<gene>
    <name evidence="2" type="ORF">COU11_04700</name>
</gene>
<name>A0A2H0UJQ0_9BACT</name>
<keyword evidence="1" id="KW-1133">Transmembrane helix</keyword>
<keyword evidence="1" id="KW-0472">Membrane</keyword>
<feature type="transmembrane region" description="Helical" evidence="1">
    <location>
        <begin position="23"/>
        <end position="44"/>
    </location>
</feature>
<evidence type="ECO:0000313" key="2">
    <source>
        <dbReference type="EMBL" id="PIR86627.1"/>
    </source>
</evidence>
<keyword evidence="1" id="KW-0812">Transmembrane</keyword>
<comment type="caution">
    <text evidence="2">The sequence shown here is derived from an EMBL/GenBank/DDBJ whole genome shotgun (WGS) entry which is preliminary data.</text>
</comment>
<dbReference type="AlphaFoldDB" id="A0A2H0UJQ0"/>
<evidence type="ECO:0008006" key="4">
    <source>
        <dbReference type="Google" id="ProtNLM"/>
    </source>
</evidence>
<evidence type="ECO:0000256" key="1">
    <source>
        <dbReference type="SAM" id="Phobius"/>
    </source>
</evidence>
<accession>A0A2H0UJQ0</accession>